<dbReference type="FunCoup" id="A0A1E5RNM2">
    <property type="interactions" value="61"/>
</dbReference>
<keyword evidence="4" id="KW-0256">Endoplasmic reticulum</keyword>
<name>A0A1E5RNM2_9ASCO</name>
<evidence type="ECO:0000313" key="9">
    <source>
        <dbReference type="Proteomes" id="UP000095728"/>
    </source>
</evidence>
<dbReference type="EMBL" id="LPNM01000005">
    <property type="protein sequence ID" value="OEJ88502.1"/>
    <property type="molecule type" value="Genomic_DNA"/>
</dbReference>
<keyword evidence="5 7" id="KW-1133">Transmembrane helix</keyword>
<dbReference type="Proteomes" id="UP000095728">
    <property type="component" value="Unassembled WGS sequence"/>
</dbReference>
<feature type="transmembrane region" description="Helical" evidence="7">
    <location>
        <begin position="112"/>
        <end position="130"/>
    </location>
</feature>
<dbReference type="InterPro" id="IPR025929">
    <property type="entry name" value="INSIG_fam"/>
</dbReference>
<reference evidence="9" key="1">
    <citation type="journal article" date="2016" name="Genome Announc.">
        <title>Genome sequences of three species of Hanseniaspora isolated from spontaneous wine fermentations.</title>
        <authorList>
            <person name="Sternes P.R."/>
            <person name="Lee D."/>
            <person name="Kutyna D.R."/>
            <person name="Borneman A.R."/>
        </authorList>
    </citation>
    <scope>NUCLEOTIDE SEQUENCE [LARGE SCALE GENOMIC DNA]</scope>
    <source>
        <strain evidence="9">AWRI3579</strain>
    </source>
</reference>
<comment type="caution">
    <text evidence="8">The sequence shown here is derived from an EMBL/GenBank/DDBJ whole genome shotgun (WGS) entry which is preliminary data.</text>
</comment>
<proteinExistence type="inferred from homology"/>
<evidence type="ECO:0000256" key="5">
    <source>
        <dbReference type="ARBA" id="ARBA00022989"/>
    </source>
</evidence>
<feature type="transmembrane region" description="Helical" evidence="7">
    <location>
        <begin position="151"/>
        <end position="172"/>
    </location>
</feature>
<dbReference type="STRING" id="56408.A0A1E5RNM2"/>
<dbReference type="PANTHER" id="PTHR15301:SF3">
    <property type="entry name" value="PROTEIN NSG1-RELATED"/>
    <property type="match status" value="1"/>
</dbReference>
<accession>A0A1E5RNM2</accession>
<keyword evidence="3 7" id="KW-0812">Transmembrane</keyword>
<comment type="similarity">
    <text evidence="2">Belongs to the INSIG family.</text>
</comment>
<sequence length="300" mass="33109">MTQAEKDPITSKSYSNLITPQLYGLYANANDTIVEEEADRYMALVDSFLSAKGHDPTTYIKDMNTKNSGKSVSAEKKLPSVDEMESFLKTHNAKTGASVKASKNGQFCLYKIVKSTIVFAVVGVVYSKIINMFYDHHLLIHPAVVYVLEPFLNASLGKAAGLGVVLGGVLYVFDKILLQAVFTTDKDRVESVSTLIKLGYSLIGMFLGLRKIEWKSGKEASLMWFCLNLMIWLMFDFTKSLLVIGIAMGGVLGVMNSSLESIGGDSIIGELSSTSLFLFNVNFVFSTIMFFGKLARYLRQ</sequence>
<protein>
    <submittedName>
        <fullName evidence="8">Protein NSG2</fullName>
    </submittedName>
</protein>
<gene>
    <name evidence="8" type="ORF">AWRI3579_g767</name>
</gene>
<dbReference type="PANTHER" id="PTHR15301">
    <property type="entry name" value="INSULIN-INDUCED GENE 1"/>
    <property type="match status" value="1"/>
</dbReference>
<dbReference type="GO" id="GO:0016126">
    <property type="term" value="P:sterol biosynthetic process"/>
    <property type="evidence" value="ECO:0007669"/>
    <property type="project" value="TreeGrafter"/>
</dbReference>
<evidence type="ECO:0000313" key="8">
    <source>
        <dbReference type="EMBL" id="OEJ88502.1"/>
    </source>
</evidence>
<evidence type="ECO:0000256" key="1">
    <source>
        <dbReference type="ARBA" id="ARBA00004477"/>
    </source>
</evidence>
<evidence type="ECO:0000256" key="4">
    <source>
        <dbReference type="ARBA" id="ARBA00022824"/>
    </source>
</evidence>
<evidence type="ECO:0000256" key="7">
    <source>
        <dbReference type="SAM" id="Phobius"/>
    </source>
</evidence>
<keyword evidence="9" id="KW-1185">Reference proteome</keyword>
<dbReference type="GO" id="GO:0005789">
    <property type="term" value="C:endoplasmic reticulum membrane"/>
    <property type="evidence" value="ECO:0007669"/>
    <property type="project" value="UniProtKB-SubCell"/>
</dbReference>
<comment type="subcellular location">
    <subcellularLocation>
        <location evidence="1">Endoplasmic reticulum membrane</location>
        <topology evidence="1">Multi-pass membrane protein</topology>
    </subcellularLocation>
</comment>
<feature type="transmembrane region" description="Helical" evidence="7">
    <location>
        <begin position="275"/>
        <end position="295"/>
    </location>
</feature>
<organism evidence="8 9">
    <name type="scientific">Hanseniaspora osmophila</name>
    <dbReference type="NCBI Taxonomy" id="56408"/>
    <lineage>
        <taxon>Eukaryota</taxon>
        <taxon>Fungi</taxon>
        <taxon>Dikarya</taxon>
        <taxon>Ascomycota</taxon>
        <taxon>Saccharomycotina</taxon>
        <taxon>Saccharomycetes</taxon>
        <taxon>Saccharomycodales</taxon>
        <taxon>Saccharomycodaceae</taxon>
        <taxon>Hanseniaspora</taxon>
    </lineage>
</organism>
<evidence type="ECO:0000256" key="6">
    <source>
        <dbReference type="ARBA" id="ARBA00023136"/>
    </source>
</evidence>
<evidence type="ECO:0000256" key="3">
    <source>
        <dbReference type="ARBA" id="ARBA00022692"/>
    </source>
</evidence>
<feature type="transmembrane region" description="Helical" evidence="7">
    <location>
        <begin position="222"/>
        <end position="255"/>
    </location>
</feature>
<dbReference type="AlphaFoldDB" id="A0A1E5RNM2"/>
<dbReference type="OrthoDB" id="205546at2759"/>
<dbReference type="Pfam" id="PF07281">
    <property type="entry name" value="INSIG"/>
    <property type="match status" value="1"/>
</dbReference>
<dbReference type="InParanoid" id="A0A1E5RNM2"/>
<evidence type="ECO:0000256" key="2">
    <source>
        <dbReference type="ARBA" id="ARBA00007475"/>
    </source>
</evidence>
<keyword evidence="6 7" id="KW-0472">Membrane</keyword>